<sequence length="145" mass="16607">MEPAARTKNMTPAALPHSEAFHLRLEVQANRTRDKEAQSASAYGSVRHLSLSYLREKSYWNEVPTASLGIELGPMKTMIEKRVVGGIKPLNETWRQSWRVVYFSPSFSFPLSPLLSITTPPCQCIVYTHEFMDKQWLIFIIDTFS</sequence>
<protein>
    <submittedName>
        <fullName evidence="1">Uncharacterized protein</fullName>
    </submittedName>
</protein>
<dbReference type="EMBL" id="BGZK01001194">
    <property type="protein sequence ID" value="GBP73984.1"/>
    <property type="molecule type" value="Genomic_DNA"/>
</dbReference>
<reference evidence="1 2" key="1">
    <citation type="journal article" date="2019" name="Commun. Biol.">
        <title>The bagworm genome reveals a unique fibroin gene that provides high tensile strength.</title>
        <authorList>
            <person name="Kono N."/>
            <person name="Nakamura H."/>
            <person name="Ohtoshi R."/>
            <person name="Tomita M."/>
            <person name="Numata K."/>
            <person name="Arakawa K."/>
        </authorList>
    </citation>
    <scope>NUCLEOTIDE SEQUENCE [LARGE SCALE GENOMIC DNA]</scope>
</reference>
<accession>A0A4C1YG68</accession>
<gene>
    <name evidence="1" type="ORF">EVAR_87849_1</name>
</gene>
<proteinExistence type="predicted"/>
<evidence type="ECO:0000313" key="1">
    <source>
        <dbReference type="EMBL" id="GBP73984.1"/>
    </source>
</evidence>
<name>A0A4C1YG68_EUMVA</name>
<dbReference type="AlphaFoldDB" id="A0A4C1YG68"/>
<evidence type="ECO:0000313" key="2">
    <source>
        <dbReference type="Proteomes" id="UP000299102"/>
    </source>
</evidence>
<organism evidence="1 2">
    <name type="scientific">Eumeta variegata</name>
    <name type="common">Bagworm moth</name>
    <name type="synonym">Eumeta japonica</name>
    <dbReference type="NCBI Taxonomy" id="151549"/>
    <lineage>
        <taxon>Eukaryota</taxon>
        <taxon>Metazoa</taxon>
        <taxon>Ecdysozoa</taxon>
        <taxon>Arthropoda</taxon>
        <taxon>Hexapoda</taxon>
        <taxon>Insecta</taxon>
        <taxon>Pterygota</taxon>
        <taxon>Neoptera</taxon>
        <taxon>Endopterygota</taxon>
        <taxon>Lepidoptera</taxon>
        <taxon>Glossata</taxon>
        <taxon>Ditrysia</taxon>
        <taxon>Tineoidea</taxon>
        <taxon>Psychidae</taxon>
        <taxon>Oiketicinae</taxon>
        <taxon>Eumeta</taxon>
    </lineage>
</organism>
<comment type="caution">
    <text evidence="1">The sequence shown here is derived from an EMBL/GenBank/DDBJ whole genome shotgun (WGS) entry which is preliminary data.</text>
</comment>
<keyword evidence="2" id="KW-1185">Reference proteome</keyword>
<dbReference type="Proteomes" id="UP000299102">
    <property type="component" value="Unassembled WGS sequence"/>
</dbReference>